<dbReference type="Proteomes" id="UP000693672">
    <property type="component" value="Unassembled WGS sequence"/>
</dbReference>
<dbReference type="InterPro" id="IPR018060">
    <property type="entry name" value="HTH_AraC"/>
</dbReference>
<sequence length="267" mass="31350">MDMLNIQTICLRSHLYCERIGKFKYSSQQTPFWVMFGVEAGEFRYTIGNETGIATAGDLIYCAPQHQFYRELLTLSVVLHYVLFTFVDEDEVPPLPTYKICPTDERRLQSNFAYLRKLHYVNDTYGIARKQWIVNDIWQLACDEWLLGTSRFTEGELFDSEDELMNRAAAWLTQKALTPFSMKEISTQLHLSPSQFTLRFRRAFRKTPSELVRSLRIRKAASLLLETEWTLDEIAKRCGYDNGFYLSRVFTESMHMSPSAYRQQHRV</sequence>
<keyword evidence="4" id="KW-1185">Reference proteome</keyword>
<gene>
    <name evidence="3" type="primary">rhaR_76</name>
    <name evidence="3" type="ORF">PAESOLCIP111_05156</name>
</gene>
<dbReference type="GO" id="GO:0003700">
    <property type="term" value="F:DNA-binding transcription factor activity"/>
    <property type="evidence" value="ECO:0007669"/>
    <property type="project" value="InterPro"/>
</dbReference>
<dbReference type="SMART" id="SM00342">
    <property type="entry name" value="HTH_ARAC"/>
    <property type="match status" value="1"/>
</dbReference>
<dbReference type="PROSITE" id="PS01124">
    <property type="entry name" value="HTH_ARAC_FAMILY_2"/>
    <property type="match status" value="1"/>
</dbReference>
<evidence type="ECO:0000256" key="1">
    <source>
        <dbReference type="ARBA" id="ARBA00023125"/>
    </source>
</evidence>
<accession>A0A916NL53</accession>
<dbReference type="AlphaFoldDB" id="A0A916NL53"/>
<feature type="domain" description="HTH araC/xylS-type" evidence="2">
    <location>
        <begin position="166"/>
        <end position="264"/>
    </location>
</feature>
<protein>
    <submittedName>
        <fullName evidence="3">HTH-type transcriptional activator RhaR</fullName>
    </submittedName>
</protein>
<comment type="caution">
    <text evidence="3">The sequence shown here is derived from an EMBL/GenBank/DDBJ whole genome shotgun (WGS) entry which is preliminary data.</text>
</comment>
<evidence type="ECO:0000259" key="2">
    <source>
        <dbReference type="PROSITE" id="PS01124"/>
    </source>
</evidence>
<dbReference type="GO" id="GO:0043565">
    <property type="term" value="F:sequence-specific DNA binding"/>
    <property type="evidence" value="ECO:0007669"/>
    <property type="project" value="InterPro"/>
</dbReference>
<dbReference type="PANTHER" id="PTHR43280:SF2">
    <property type="entry name" value="HTH-TYPE TRANSCRIPTIONAL REGULATOR EXSA"/>
    <property type="match status" value="1"/>
</dbReference>
<dbReference type="EMBL" id="CAJVAS010000034">
    <property type="protein sequence ID" value="CAG7646384.1"/>
    <property type="molecule type" value="Genomic_DNA"/>
</dbReference>
<keyword evidence="1" id="KW-0238">DNA-binding</keyword>
<organism evidence="3 4">
    <name type="scientific">Paenibacillus solanacearum</name>
    <dbReference type="NCBI Taxonomy" id="2048548"/>
    <lineage>
        <taxon>Bacteria</taxon>
        <taxon>Bacillati</taxon>
        <taxon>Bacillota</taxon>
        <taxon>Bacilli</taxon>
        <taxon>Bacillales</taxon>
        <taxon>Paenibacillaceae</taxon>
        <taxon>Paenibacillus</taxon>
    </lineage>
</organism>
<name>A0A916NL53_9BACL</name>
<reference evidence="3" key="1">
    <citation type="submission" date="2021-06" db="EMBL/GenBank/DDBJ databases">
        <authorList>
            <person name="Criscuolo A."/>
        </authorList>
    </citation>
    <scope>NUCLEOTIDE SEQUENCE</scope>
    <source>
        <strain evidence="3">CIP111600</strain>
    </source>
</reference>
<evidence type="ECO:0000313" key="4">
    <source>
        <dbReference type="Proteomes" id="UP000693672"/>
    </source>
</evidence>
<dbReference type="Pfam" id="PF12833">
    <property type="entry name" value="HTH_18"/>
    <property type="match status" value="1"/>
</dbReference>
<evidence type="ECO:0000313" key="3">
    <source>
        <dbReference type="EMBL" id="CAG7646384.1"/>
    </source>
</evidence>
<dbReference type="PANTHER" id="PTHR43280">
    <property type="entry name" value="ARAC-FAMILY TRANSCRIPTIONAL REGULATOR"/>
    <property type="match status" value="1"/>
</dbReference>
<proteinExistence type="predicted"/>
<dbReference type="RefSeq" id="WP_218094870.1">
    <property type="nucleotide sequence ID" value="NZ_CAJVAS010000034.1"/>
</dbReference>